<dbReference type="SUPFAM" id="SSF56563">
    <property type="entry name" value="Major capsid protein gp5"/>
    <property type="match status" value="1"/>
</dbReference>
<dbReference type="Proteomes" id="UP000500870">
    <property type="component" value="Chromosome 1"/>
</dbReference>
<dbReference type="InterPro" id="IPR054612">
    <property type="entry name" value="Phage_capsid-like_C"/>
</dbReference>
<evidence type="ECO:0000259" key="2">
    <source>
        <dbReference type="Pfam" id="PF05065"/>
    </source>
</evidence>
<protein>
    <submittedName>
        <fullName evidence="3">Phage major capsid protein</fullName>
    </submittedName>
</protein>
<dbReference type="Pfam" id="PF05065">
    <property type="entry name" value="Phage_capsid"/>
    <property type="match status" value="1"/>
</dbReference>
<dbReference type="NCBIfam" id="TIGR01554">
    <property type="entry name" value="major_cap_HK97"/>
    <property type="match status" value="1"/>
</dbReference>
<evidence type="ECO:0000256" key="1">
    <source>
        <dbReference type="ARBA" id="ARBA00004328"/>
    </source>
</evidence>
<gene>
    <name evidence="3" type="ORF">FOB41_09200</name>
</gene>
<name>A0A6H0ZKX6_9HYPH</name>
<comment type="subcellular location">
    <subcellularLocation>
        <location evidence="1">Virion</location>
    </subcellularLocation>
</comment>
<proteinExistence type="predicted"/>
<dbReference type="RefSeq" id="WP_177319164.1">
    <property type="nucleotide sequence ID" value="NZ_CP050898.1"/>
</dbReference>
<dbReference type="AlphaFoldDB" id="A0A6H0ZKX6"/>
<dbReference type="InterPro" id="IPR024455">
    <property type="entry name" value="Phage_capsid"/>
</dbReference>
<reference evidence="3 4" key="1">
    <citation type="submission" date="2020-04" db="EMBL/GenBank/DDBJ databases">
        <title>FDA dAtabase for Regulatory Grade micrObial Sequences (FDA-ARGOS): Supporting development and validation of Infectious Disease Dx tests.</title>
        <authorList>
            <person name="Sciortino C."/>
            <person name="Tallon L."/>
            <person name="Sadzewicz L."/>
            <person name="Vavikolanu K."/>
            <person name="Mehta A."/>
            <person name="Aluvathingal J."/>
            <person name="Nadendla S."/>
            <person name="Nandy P."/>
            <person name="Geyer C."/>
            <person name="Yan Y."/>
            <person name="Sichtig H."/>
        </authorList>
    </citation>
    <scope>NUCLEOTIDE SEQUENCE [LARGE SCALE GENOMIC DNA]</scope>
    <source>
        <strain evidence="3 4">FDAARGOS_633</strain>
    </source>
</reference>
<dbReference type="EMBL" id="CP050898">
    <property type="protein sequence ID" value="QIX21299.1"/>
    <property type="molecule type" value="Genomic_DNA"/>
</dbReference>
<organism evidence="3 4">
    <name type="scientific">Agrobacterium pusense</name>
    <dbReference type="NCBI Taxonomy" id="648995"/>
    <lineage>
        <taxon>Bacteria</taxon>
        <taxon>Pseudomonadati</taxon>
        <taxon>Pseudomonadota</taxon>
        <taxon>Alphaproteobacteria</taxon>
        <taxon>Hyphomicrobiales</taxon>
        <taxon>Rhizobiaceae</taxon>
        <taxon>Rhizobium/Agrobacterium group</taxon>
        <taxon>Agrobacterium</taxon>
    </lineage>
</organism>
<dbReference type="Gene3D" id="3.30.2400.10">
    <property type="entry name" value="Major capsid protein gp5"/>
    <property type="match status" value="1"/>
</dbReference>
<evidence type="ECO:0000313" key="4">
    <source>
        <dbReference type="Proteomes" id="UP000500870"/>
    </source>
</evidence>
<sequence length="384" mass="40904">MNLHHLNETRAAKIAEMKGVVNNPEAFDKLESEIRALDKEIKRAATLAEFERQADAQPDVNAERELRGYSVSKAIREAQAGNLTGVEREQHDELSKNREVRGVMIPTSMIFGETRSMLTTGSAGNTVATNLGGLIDRLRPVLAVQGLGATVLSGLTGNLDLPRLTSGPTAHWVAEDGAPTASDATFDKVSLSPKTVAGEMYLSRRLTLQNGVALENVLRNDLAFVLAQALDRAAIQGGGTNEPEGILSLITENATAETELSAIAADLIAALEIDDVTGTTGFLTSPSLMATTRKIKDTTGRIIPATEAFHGERVVSSNNVPVVGGENPLIFGAWSNLVIGYWSGVDILANPYSDASKGGLRLHAFLDADVVVRHDEAFAWKGVA</sequence>
<accession>A0A6H0ZKX6</accession>
<feature type="domain" description="Phage capsid-like C-terminal" evidence="2">
    <location>
        <begin position="133"/>
        <end position="379"/>
    </location>
</feature>
<evidence type="ECO:0000313" key="3">
    <source>
        <dbReference type="EMBL" id="QIX21299.1"/>
    </source>
</evidence>